<reference evidence="2" key="1">
    <citation type="journal article" date="2023" name="Front. Plant Sci.">
        <title>Chromosomal-level genome assembly of Melastoma candidum provides insights into trichome evolution.</title>
        <authorList>
            <person name="Zhong Y."/>
            <person name="Wu W."/>
            <person name="Sun C."/>
            <person name="Zou P."/>
            <person name="Liu Y."/>
            <person name="Dai S."/>
            <person name="Zhou R."/>
        </authorList>
    </citation>
    <scope>NUCLEOTIDE SEQUENCE [LARGE SCALE GENOMIC DNA]</scope>
</reference>
<gene>
    <name evidence="1" type="ORF">MLD38_010633</name>
</gene>
<protein>
    <submittedName>
        <fullName evidence="1">Uncharacterized protein</fullName>
    </submittedName>
</protein>
<comment type="caution">
    <text evidence="1">The sequence shown here is derived from an EMBL/GenBank/DDBJ whole genome shotgun (WGS) entry which is preliminary data.</text>
</comment>
<sequence>MSSHTTIDSRAMRQKGEEATCNPTPISYLPNYHKLEDTTLLLAAPPSNRQQPLTHYPVTNASCRAAPTLPAVPPHASEDHSPQDTNPPSVSNLTAALQPFLGGLNASSARPTP</sequence>
<organism evidence="1 2">
    <name type="scientific">Melastoma candidum</name>
    <dbReference type="NCBI Taxonomy" id="119954"/>
    <lineage>
        <taxon>Eukaryota</taxon>
        <taxon>Viridiplantae</taxon>
        <taxon>Streptophyta</taxon>
        <taxon>Embryophyta</taxon>
        <taxon>Tracheophyta</taxon>
        <taxon>Spermatophyta</taxon>
        <taxon>Magnoliopsida</taxon>
        <taxon>eudicotyledons</taxon>
        <taxon>Gunneridae</taxon>
        <taxon>Pentapetalae</taxon>
        <taxon>rosids</taxon>
        <taxon>malvids</taxon>
        <taxon>Myrtales</taxon>
        <taxon>Melastomataceae</taxon>
        <taxon>Melastomatoideae</taxon>
        <taxon>Melastomateae</taxon>
        <taxon>Melastoma</taxon>
    </lineage>
</organism>
<dbReference type="EMBL" id="CM042883">
    <property type="protein sequence ID" value="KAI4372395.1"/>
    <property type="molecule type" value="Genomic_DNA"/>
</dbReference>
<name>A0ACB9R116_9MYRT</name>
<proteinExistence type="predicted"/>
<evidence type="ECO:0000313" key="1">
    <source>
        <dbReference type="EMBL" id="KAI4372395.1"/>
    </source>
</evidence>
<accession>A0ACB9R116</accession>
<keyword evidence="2" id="KW-1185">Reference proteome</keyword>
<evidence type="ECO:0000313" key="2">
    <source>
        <dbReference type="Proteomes" id="UP001057402"/>
    </source>
</evidence>
<dbReference type="Proteomes" id="UP001057402">
    <property type="component" value="Chromosome 4"/>
</dbReference>